<name>A0ACB8U8U8_9APHY</name>
<evidence type="ECO:0000313" key="1">
    <source>
        <dbReference type="EMBL" id="KAI0090665.1"/>
    </source>
</evidence>
<reference evidence="1" key="1">
    <citation type="journal article" date="2021" name="Environ. Microbiol.">
        <title>Gene family expansions and transcriptome signatures uncover fungal adaptations to wood decay.</title>
        <authorList>
            <person name="Hage H."/>
            <person name="Miyauchi S."/>
            <person name="Viragh M."/>
            <person name="Drula E."/>
            <person name="Min B."/>
            <person name="Chaduli D."/>
            <person name="Navarro D."/>
            <person name="Favel A."/>
            <person name="Norest M."/>
            <person name="Lesage-Meessen L."/>
            <person name="Balint B."/>
            <person name="Merenyi Z."/>
            <person name="de Eugenio L."/>
            <person name="Morin E."/>
            <person name="Martinez A.T."/>
            <person name="Baldrian P."/>
            <person name="Stursova M."/>
            <person name="Martinez M.J."/>
            <person name="Novotny C."/>
            <person name="Magnuson J.K."/>
            <person name="Spatafora J.W."/>
            <person name="Maurice S."/>
            <person name="Pangilinan J."/>
            <person name="Andreopoulos W."/>
            <person name="LaButti K."/>
            <person name="Hundley H."/>
            <person name="Na H."/>
            <person name="Kuo A."/>
            <person name="Barry K."/>
            <person name="Lipzen A."/>
            <person name="Henrissat B."/>
            <person name="Riley R."/>
            <person name="Ahrendt S."/>
            <person name="Nagy L.G."/>
            <person name="Grigoriev I.V."/>
            <person name="Martin F."/>
            <person name="Rosso M.N."/>
        </authorList>
    </citation>
    <scope>NUCLEOTIDE SEQUENCE</scope>
    <source>
        <strain evidence="1">CBS 384.51</strain>
    </source>
</reference>
<keyword evidence="2" id="KW-1185">Reference proteome</keyword>
<comment type="caution">
    <text evidence="1">The sequence shown here is derived from an EMBL/GenBank/DDBJ whole genome shotgun (WGS) entry which is preliminary data.</text>
</comment>
<proteinExistence type="predicted"/>
<organism evidence="1 2">
    <name type="scientific">Irpex rosettiformis</name>
    <dbReference type="NCBI Taxonomy" id="378272"/>
    <lineage>
        <taxon>Eukaryota</taxon>
        <taxon>Fungi</taxon>
        <taxon>Dikarya</taxon>
        <taxon>Basidiomycota</taxon>
        <taxon>Agaricomycotina</taxon>
        <taxon>Agaricomycetes</taxon>
        <taxon>Polyporales</taxon>
        <taxon>Irpicaceae</taxon>
        <taxon>Irpex</taxon>
    </lineage>
</organism>
<sequence length="323" mass="35587">MRSLPAKPPQCPDDENNTLSNAPIEPSNVARKPTILPTLAFSLANNSLQLTEIQDTTCLSETHASSGQSPGPLKSKRTPNPTSKEFGSDFVRARGHAKPRPPDGDLHANLPTTPKTPLPPTSASDTGTARVRRTRSHTNPPRPKASKASSDGPSLDPSTALTPSRTIREDSPGLPAPDIYKPRTDFELIQNLLVDEICRRKELEEIIKAERQFSTDLTATYENKICAFDRTLDMALHMQKGLETQLLDARANSTQIEATLNKCRDDLSKMQAELVLEREERLRMTALLGEARRERETPSVLPALAQAVSFVDRLTARVMEDVV</sequence>
<accession>A0ACB8U8U8</accession>
<gene>
    <name evidence="1" type="ORF">BDY19DRAFT_725708</name>
</gene>
<evidence type="ECO:0000313" key="2">
    <source>
        <dbReference type="Proteomes" id="UP001055072"/>
    </source>
</evidence>
<dbReference type="Proteomes" id="UP001055072">
    <property type="component" value="Unassembled WGS sequence"/>
</dbReference>
<dbReference type="EMBL" id="MU274907">
    <property type="protein sequence ID" value="KAI0090665.1"/>
    <property type="molecule type" value="Genomic_DNA"/>
</dbReference>
<protein>
    <submittedName>
        <fullName evidence="1">Uncharacterized protein</fullName>
    </submittedName>
</protein>